<keyword evidence="3" id="KW-1185">Reference proteome</keyword>
<feature type="compositionally biased region" description="Basic residues" evidence="1">
    <location>
        <begin position="45"/>
        <end position="59"/>
    </location>
</feature>
<dbReference type="Proteomes" id="UP000645555">
    <property type="component" value="Unassembled WGS sequence"/>
</dbReference>
<reference evidence="2" key="1">
    <citation type="journal article" date="2014" name="Int. J. Syst. Evol. Microbiol.">
        <title>Complete genome sequence of Corynebacterium casei LMG S-19264T (=DSM 44701T), isolated from a smear-ripened cheese.</title>
        <authorList>
            <consortium name="US DOE Joint Genome Institute (JGI-PGF)"/>
            <person name="Walter F."/>
            <person name="Albersmeier A."/>
            <person name="Kalinowski J."/>
            <person name="Ruckert C."/>
        </authorList>
    </citation>
    <scope>NUCLEOTIDE SEQUENCE</scope>
    <source>
        <strain evidence="2">JCM 4956</strain>
    </source>
</reference>
<dbReference type="EMBL" id="BMWD01000003">
    <property type="protein sequence ID" value="GGX47809.1"/>
    <property type="molecule type" value="Genomic_DNA"/>
</dbReference>
<organism evidence="2 3">
    <name type="scientific">Streptomyces fructofermentans</name>
    <dbReference type="NCBI Taxonomy" id="152141"/>
    <lineage>
        <taxon>Bacteria</taxon>
        <taxon>Bacillati</taxon>
        <taxon>Actinomycetota</taxon>
        <taxon>Actinomycetes</taxon>
        <taxon>Kitasatosporales</taxon>
        <taxon>Streptomycetaceae</taxon>
        <taxon>Streptomyces</taxon>
    </lineage>
</organism>
<name>A0A918N7L9_9ACTN</name>
<evidence type="ECO:0000256" key="1">
    <source>
        <dbReference type="SAM" id="MobiDB-lite"/>
    </source>
</evidence>
<feature type="region of interest" description="Disordered" evidence="1">
    <location>
        <begin position="29"/>
        <end position="59"/>
    </location>
</feature>
<protein>
    <submittedName>
        <fullName evidence="2">Uncharacterized protein</fullName>
    </submittedName>
</protein>
<sequence length="59" mass="5985">MQVKTVSHSVAGTGPAALAPALGIAHELHAPRSRAPEVAPAAARGTRRGAARARRPVRG</sequence>
<gene>
    <name evidence="2" type="ORF">GCM10010515_13630</name>
</gene>
<proteinExistence type="predicted"/>
<dbReference type="RefSeq" id="WP_190034403.1">
    <property type="nucleotide sequence ID" value="NZ_BMWD01000003.1"/>
</dbReference>
<evidence type="ECO:0000313" key="3">
    <source>
        <dbReference type="Proteomes" id="UP000645555"/>
    </source>
</evidence>
<evidence type="ECO:0000313" key="2">
    <source>
        <dbReference type="EMBL" id="GGX47809.1"/>
    </source>
</evidence>
<dbReference type="AlphaFoldDB" id="A0A918N7L9"/>
<reference evidence="2" key="2">
    <citation type="submission" date="2020-09" db="EMBL/GenBank/DDBJ databases">
        <authorList>
            <person name="Sun Q."/>
            <person name="Ohkuma M."/>
        </authorList>
    </citation>
    <scope>NUCLEOTIDE SEQUENCE</scope>
    <source>
        <strain evidence="2">JCM 4956</strain>
    </source>
</reference>
<accession>A0A918N7L9</accession>
<comment type="caution">
    <text evidence="2">The sequence shown here is derived from an EMBL/GenBank/DDBJ whole genome shotgun (WGS) entry which is preliminary data.</text>
</comment>